<dbReference type="Gene3D" id="2.40.70.10">
    <property type="entry name" value="Acid Proteases"/>
    <property type="match status" value="1"/>
</dbReference>
<dbReference type="AlphaFoldDB" id="A0A225UT23"/>
<organism evidence="1 2">
    <name type="scientific">Phytophthora megakarya</name>
    <dbReference type="NCBI Taxonomy" id="4795"/>
    <lineage>
        <taxon>Eukaryota</taxon>
        <taxon>Sar</taxon>
        <taxon>Stramenopiles</taxon>
        <taxon>Oomycota</taxon>
        <taxon>Peronosporomycetes</taxon>
        <taxon>Peronosporales</taxon>
        <taxon>Peronosporaceae</taxon>
        <taxon>Phytophthora</taxon>
    </lineage>
</organism>
<dbReference type="InterPro" id="IPR021109">
    <property type="entry name" value="Peptidase_aspartic_dom_sf"/>
</dbReference>
<accession>A0A225UT23</accession>
<comment type="caution">
    <text evidence="1">The sequence shown here is derived from an EMBL/GenBank/DDBJ whole genome shotgun (WGS) entry which is preliminary data.</text>
</comment>
<evidence type="ECO:0000313" key="2">
    <source>
        <dbReference type="Proteomes" id="UP000198211"/>
    </source>
</evidence>
<name>A0A225UT23_9STRA</name>
<evidence type="ECO:0008006" key="3">
    <source>
        <dbReference type="Google" id="ProtNLM"/>
    </source>
</evidence>
<reference evidence="2" key="1">
    <citation type="submission" date="2017-03" db="EMBL/GenBank/DDBJ databases">
        <title>Phytopthora megakarya and P. palmivora, two closely related causual agents of cacao black pod achieved similar genome size and gene model numbers by different mechanisms.</title>
        <authorList>
            <person name="Ali S."/>
            <person name="Shao J."/>
            <person name="Larry D.J."/>
            <person name="Kronmiller B."/>
            <person name="Shen D."/>
            <person name="Strem M.D."/>
            <person name="Melnick R.L."/>
            <person name="Guiltinan M.J."/>
            <person name="Tyler B.M."/>
            <person name="Meinhardt L.W."/>
            <person name="Bailey B.A."/>
        </authorList>
    </citation>
    <scope>NUCLEOTIDE SEQUENCE [LARGE SCALE GENOMIC DNA]</scope>
    <source>
        <strain evidence="2">zdho120</strain>
    </source>
</reference>
<dbReference type="Pfam" id="PF13650">
    <property type="entry name" value="Asp_protease_2"/>
    <property type="match status" value="1"/>
</dbReference>
<dbReference type="EMBL" id="NBNE01012110">
    <property type="protein sequence ID" value="OWY96081.1"/>
    <property type="molecule type" value="Genomic_DNA"/>
</dbReference>
<dbReference type="Proteomes" id="UP000198211">
    <property type="component" value="Unassembled WGS sequence"/>
</dbReference>
<dbReference type="CDD" id="cd00303">
    <property type="entry name" value="retropepsin_like"/>
    <property type="match status" value="1"/>
</dbReference>
<keyword evidence="2" id="KW-1185">Reference proteome</keyword>
<sequence>MNQDCPIEPVQVQPDLTESESPVEFSLRPGQRYGWWEDHETDDSYYVALPANDERTKMLLDSGASGSMISLDLARSLKLKVRMLADPVKVSGLGRVQSYITAMARLNVVYVMNVWVGSPVGKGIHVCRWDTIVHAGRFSEDA</sequence>
<evidence type="ECO:0000313" key="1">
    <source>
        <dbReference type="EMBL" id="OWY96081.1"/>
    </source>
</evidence>
<proteinExistence type="predicted"/>
<gene>
    <name evidence="1" type="ORF">PHMEG_00033749</name>
</gene>
<protein>
    <recommendedName>
        <fullName evidence="3">Peptidase A2 domain-containing protein</fullName>
    </recommendedName>
</protein>
<dbReference type="SUPFAM" id="SSF50630">
    <property type="entry name" value="Acid proteases"/>
    <property type="match status" value="1"/>
</dbReference>
<dbReference type="OrthoDB" id="127679at2759"/>